<organism evidence="2 3">
    <name type="scientific">Petrolisthes cinctipes</name>
    <name type="common">Flat porcelain crab</name>
    <dbReference type="NCBI Taxonomy" id="88211"/>
    <lineage>
        <taxon>Eukaryota</taxon>
        <taxon>Metazoa</taxon>
        <taxon>Ecdysozoa</taxon>
        <taxon>Arthropoda</taxon>
        <taxon>Crustacea</taxon>
        <taxon>Multicrustacea</taxon>
        <taxon>Malacostraca</taxon>
        <taxon>Eumalacostraca</taxon>
        <taxon>Eucarida</taxon>
        <taxon>Decapoda</taxon>
        <taxon>Pleocyemata</taxon>
        <taxon>Anomura</taxon>
        <taxon>Galatheoidea</taxon>
        <taxon>Porcellanidae</taxon>
        <taxon>Petrolisthes</taxon>
    </lineage>
</organism>
<gene>
    <name evidence="2" type="ORF">Pcinc_034265</name>
</gene>
<feature type="region of interest" description="Disordered" evidence="1">
    <location>
        <begin position="172"/>
        <end position="196"/>
    </location>
</feature>
<feature type="compositionally biased region" description="Polar residues" evidence="1">
    <location>
        <begin position="177"/>
        <end position="191"/>
    </location>
</feature>
<evidence type="ECO:0000313" key="3">
    <source>
        <dbReference type="Proteomes" id="UP001286313"/>
    </source>
</evidence>
<protein>
    <submittedName>
        <fullName evidence="2">Uncharacterized protein</fullName>
    </submittedName>
</protein>
<evidence type="ECO:0000256" key="1">
    <source>
        <dbReference type="SAM" id="MobiDB-lite"/>
    </source>
</evidence>
<dbReference type="Proteomes" id="UP001286313">
    <property type="component" value="Unassembled WGS sequence"/>
</dbReference>
<comment type="caution">
    <text evidence="2">The sequence shown here is derived from an EMBL/GenBank/DDBJ whole genome shotgun (WGS) entry which is preliminary data.</text>
</comment>
<proteinExistence type="predicted"/>
<dbReference type="EMBL" id="JAWQEG010004965">
    <property type="protein sequence ID" value="KAK3859633.1"/>
    <property type="molecule type" value="Genomic_DNA"/>
</dbReference>
<keyword evidence="3" id="KW-1185">Reference proteome</keyword>
<evidence type="ECO:0000313" key="2">
    <source>
        <dbReference type="EMBL" id="KAK3859633.1"/>
    </source>
</evidence>
<reference evidence="2" key="1">
    <citation type="submission" date="2023-10" db="EMBL/GenBank/DDBJ databases">
        <title>Genome assemblies of two species of porcelain crab, Petrolisthes cinctipes and Petrolisthes manimaculis (Anomura: Porcellanidae).</title>
        <authorList>
            <person name="Angst P."/>
        </authorList>
    </citation>
    <scope>NUCLEOTIDE SEQUENCE</scope>
    <source>
        <strain evidence="2">PB745_01</strain>
        <tissue evidence="2">Gill</tissue>
    </source>
</reference>
<dbReference type="AlphaFoldDB" id="A0AAE1EQM7"/>
<sequence length="214" mass="23683">MAFASFIGKYFGRSDPLLFHEPQCYFIDNKCHCSNGRHFYLPPDDLLTLSSTSQSESSEPSLSVTMSAGDLIDCYSSLSDGCSSLAGQILQQQRETLTPSCPDHLEEEEDDTEEPLAPTCPDQIVEGEDDTEEQLAPRCPEGAPRPPPKYEDTNFIPANAFVQNSAVYNDLPPSYDSLFSESSADTPTSQPKQRKLTAWSNVVNLFSRKKKPSD</sequence>
<feature type="compositionally biased region" description="Acidic residues" evidence="1">
    <location>
        <begin position="105"/>
        <end position="114"/>
    </location>
</feature>
<name>A0AAE1EQM7_PETCI</name>
<feature type="region of interest" description="Disordered" evidence="1">
    <location>
        <begin position="93"/>
        <end position="154"/>
    </location>
</feature>
<accession>A0AAE1EQM7</accession>